<feature type="domain" description="Aminoglycoside phosphotransferase" evidence="2">
    <location>
        <begin position="169"/>
        <end position="219"/>
    </location>
</feature>
<dbReference type="InterPro" id="IPR002575">
    <property type="entry name" value="Aminoglycoside_PTrfase"/>
</dbReference>
<gene>
    <name evidence="3" type="ORF">KIN34_06085</name>
</gene>
<dbReference type="Gene3D" id="3.90.1200.10">
    <property type="match status" value="1"/>
</dbReference>
<dbReference type="SUPFAM" id="SSF56112">
    <property type="entry name" value="Protein kinase-like (PK-like)"/>
    <property type="match status" value="1"/>
</dbReference>
<comment type="caution">
    <text evidence="3">The sequence shown here is derived from an EMBL/GenBank/DDBJ whole genome shotgun (WGS) entry which is preliminary data.</text>
</comment>
<evidence type="ECO:0000256" key="1">
    <source>
        <dbReference type="SAM" id="MobiDB-lite"/>
    </source>
</evidence>
<dbReference type="InterPro" id="IPR051678">
    <property type="entry name" value="AGP_Transferase"/>
</dbReference>
<evidence type="ECO:0000313" key="4">
    <source>
        <dbReference type="Proteomes" id="UP000722125"/>
    </source>
</evidence>
<dbReference type="Proteomes" id="UP000722125">
    <property type="component" value="Unassembled WGS sequence"/>
</dbReference>
<sequence length="283" mass="28588">MTPAGLAPHDPAPTPGPGVSPGDLPAGAVGASGEVEPPDPATHPHASPGGTEAHFLATDEPGPLLTSGSRADVYVLDDDTVLRRYRDGQDAAREVEILRHVVAQGFPAPAVYAAQGPDLVMERLHGPTLLQALAAGEVGLAEGAQLLVDLHDQLHAIAAPGAAPGADGLVVLHLDLHPGNVILTEQRGPAVVDWANARAGAATLDVAVTALVLAEVAVDAGGAYSQAARALLAAFLTHGAVSPLPALDAATEVRRTDPGFVTEESALVDAAADLVRDLLRVAG</sequence>
<name>A0ABS5TXH3_9CELL</name>
<feature type="domain" description="Aminoglycoside phosphotransferase" evidence="2">
    <location>
        <begin position="65"/>
        <end position="162"/>
    </location>
</feature>
<dbReference type="RefSeq" id="WP_214348104.1">
    <property type="nucleotide sequence ID" value="NZ_JAHBOH010000001.1"/>
</dbReference>
<dbReference type="Pfam" id="PF01636">
    <property type="entry name" value="APH"/>
    <property type="match status" value="2"/>
</dbReference>
<dbReference type="PANTHER" id="PTHR21310">
    <property type="entry name" value="AMINOGLYCOSIDE PHOSPHOTRANSFERASE-RELATED-RELATED"/>
    <property type="match status" value="1"/>
</dbReference>
<evidence type="ECO:0000259" key="2">
    <source>
        <dbReference type="Pfam" id="PF01636"/>
    </source>
</evidence>
<dbReference type="InterPro" id="IPR011009">
    <property type="entry name" value="Kinase-like_dom_sf"/>
</dbReference>
<evidence type="ECO:0000313" key="3">
    <source>
        <dbReference type="EMBL" id="MBT0993855.1"/>
    </source>
</evidence>
<dbReference type="EMBL" id="JAHBOH010000001">
    <property type="protein sequence ID" value="MBT0993855.1"/>
    <property type="molecule type" value="Genomic_DNA"/>
</dbReference>
<accession>A0ABS5TXH3</accession>
<proteinExistence type="predicted"/>
<feature type="region of interest" description="Disordered" evidence="1">
    <location>
        <begin position="1"/>
        <end position="68"/>
    </location>
</feature>
<reference evidence="3 4" key="1">
    <citation type="submission" date="2021-05" db="EMBL/GenBank/DDBJ databases">
        <title>Description of Cellulomonas sp. DKR-3 sp. nov.</title>
        <authorList>
            <person name="Dahal R.H."/>
            <person name="Chaudhary D.K."/>
        </authorList>
    </citation>
    <scope>NUCLEOTIDE SEQUENCE [LARGE SCALE GENOMIC DNA]</scope>
    <source>
        <strain evidence="3 4">DKR-3</strain>
    </source>
</reference>
<keyword evidence="4" id="KW-1185">Reference proteome</keyword>
<protein>
    <submittedName>
        <fullName evidence="3">Phosphotransferase</fullName>
    </submittedName>
</protein>
<dbReference type="PANTHER" id="PTHR21310:SF40">
    <property type="entry name" value="AMINOGLYCOSIDE PHOSPHOTRANSFERASE DOMAIN-CONTAINING PROTEIN-RELATED"/>
    <property type="match status" value="1"/>
</dbReference>
<organism evidence="3 4">
    <name type="scientific">Cellulomonas fulva</name>
    <dbReference type="NCBI Taxonomy" id="2835530"/>
    <lineage>
        <taxon>Bacteria</taxon>
        <taxon>Bacillati</taxon>
        <taxon>Actinomycetota</taxon>
        <taxon>Actinomycetes</taxon>
        <taxon>Micrococcales</taxon>
        <taxon>Cellulomonadaceae</taxon>
        <taxon>Cellulomonas</taxon>
    </lineage>
</organism>